<evidence type="ECO:0000313" key="3">
    <source>
        <dbReference type="Proteomes" id="UP000011863"/>
    </source>
</evidence>
<dbReference type="EMBL" id="AP012057">
    <property type="protein sequence ID" value="BAN01522.1"/>
    <property type="molecule type" value="Genomic_DNA"/>
</dbReference>
<proteinExistence type="predicted"/>
<evidence type="ECO:0008006" key="4">
    <source>
        <dbReference type="Google" id="ProtNLM"/>
    </source>
</evidence>
<dbReference type="PROSITE" id="PS51257">
    <property type="entry name" value="PROKAR_LIPOPROTEIN"/>
    <property type="match status" value="1"/>
</dbReference>
<feature type="chain" id="PRO_5038493680" description="DUF3179 domain-containing protein" evidence="1">
    <location>
        <begin position="19"/>
        <end position="476"/>
    </location>
</feature>
<organism evidence="2 3">
    <name type="scientific">Ilumatobacter coccineus (strain NBRC 103263 / KCTC 29153 / YM16-304)</name>
    <dbReference type="NCBI Taxonomy" id="1313172"/>
    <lineage>
        <taxon>Bacteria</taxon>
        <taxon>Bacillati</taxon>
        <taxon>Actinomycetota</taxon>
        <taxon>Acidimicrobiia</taxon>
        <taxon>Acidimicrobiales</taxon>
        <taxon>Ilumatobacteraceae</taxon>
        <taxon>Ilumatobacter</taxon>
    </lineage>
</organism>
<sequence>MRRSVASVTLAASMTVTACTSGGGSTSDNTVTDTAVQPIDTTVAAAPSRFVYPDPPATPVATEPNPEADAAIARLVEGVENGFFDAGGVTELNGVGDARYAWFVADLLRFFGGDDAEVLVDSFETLTGVAIDDDPDAARSPWMSVTNHLIAWDTPDYPRYQADKGGVFTLLEEGWEPFFDDADAEIDWRHLSWGGVFIDDRPLGANNNCPGGCIPALDDPATTDAAGGSWYPGERIVFGIELDGDALAIPLNIAEIHEMFNLTLGGRRLGIPYCTLCGSAQAYFTDTIDTLDEPGVLRTSGLLVRSNKVMYELTTQSVFDTFTGDAVSGPLQEADVMLEETTVVRTTWDDWRAEHPDTRIIAEDGGIGRSYQLDPLGGRDDDGPIFPIGDADARLDLQELVVGVITADGTPLAFSSSAAKAALDEGDDVVLAGVALRSSGGGLVAVDADSGEPIAAHEAFWFAWSQFHPDTLLWER</sequence>
<dbReference type="Proteomes" id="UP000011863">
    <property type="component" value="Chromosome"/>
</dbReference>
<evidence type="ECO:0000256" key="1">
    <source>
        <dbReference type="SAM" id="SignalP"/>
    </source>
</evidence>
<dbReference type="KEGG" id="aym:YM304_12080"/>
<feature type="signal peptide" evidence="1">
    <location>
        <begin position="1"/>
        <end position="18"/>
    </location>
</feature>
<dbReference type="RefSeq" id="WP_015440769.1">
    <property type="nucleotide sequence ID" value="NC_020520.1"/>
</dbReference>
<protein>
    <recommendedName>
        <fullName evidence="4">DUF3179 domain-containing protein</fullName>
    </recommendedName>
</protein>
<gene>
    <name evidence="2" type="ORF">YM304_12080</name>
</gene>
<keyword evidence="1" id="KW-0732">Signal</keyword>
<evidence type="ECO:0000313" key="2">
    <source>
        <dbReference type="EMBL" id="BAN01522.1"/>
    </source>
</evidence>
<dbReference type="AlphaFoldDB" id="A0A6C7E5X4"/>
<keyword evidence="3" id="KW-1185">Reference proteome</keyword>
<accession>A0A6C7E5X4</accession>
<dbReference type="Pfam" id="PF11376">
    <property type="entry name" value="DUF3179"/>
    <property type="match status" value="1"/>
</dbReference>
<reference evidence="2 3" key="1">
    <citation type="journal article" date="2013" name="Int. J. Syst. Evol. Microbiol.">
        <title>Ilumatobacter nonamiense sp. nov. and Ilumatobacter coccineum sp. nov., isolated from seashore sand.</title>
        <authorList>
            <person name="Matsumoto A."/>
            <person name="Kasai H."/>
            <person name="Matsuo Y."/>
            <person name="Shizuri Y."/>
            <person name="Ichikawa N."/>
            <person name="Fujita N."/>
            <person name="Omura S."/>
            <person name="Takahashi Y."/>
        </authorList>
    </citation>
    <scope>NUCLEOTIDE SEQUENCE [LARGE SCALE GENOMIC DNA]</scope>
    <source>
        <strain evidence="3">NBRC 103263 / KCTC 29153 / YM16-304</strain>
    </source>
</reference>
<name>A0A6C7E5X4_ILUCY</name>
<dbReference type="InterPro" id="IPR021516">
    <property type="entry name" value="DUF3179"/>
</dbReference>